<reference evidence="1 2" key="1">
    <citation type="submission" date="2015-09" db="EMBL/GenBank/DDBJ databases">
        <title>Complete genome sequence of Defluviimonas alba cai42t isolated from an oilfield in Xinjiang.</title>
        <authorList>
            <person name="Geng S."/>
            <person name="Pan X."/>
            <person name="Wu X."/>
        </authorList>
    </citation>
    <scope>NUCLEOTIDE SEQUENCE [LARGE SCALE GENOMIC DNA]</scope>
    <source>
        <strain evidence="2">cai42</strain>
    </source>
</reference>
<evidence type="ECO:0000313" key="2">
    <source>
        <dbReference type="Proteomes" id="UP000076128"/>
    </source>
</evidence>
<dbReference type="RefSeq" id="WP_066808409.1">
    <property type="nucleotide sequence ID" value="NZ_CP012661.1"/>
</dbReference>
<accession>A0A159YXZ7</accession>
<name>A0A159YXZ7_9RHOB</name>
<sequence length="198" mass="20862">MALVFGLATAAGAHVSQRGGGPVAGVPIPEITHGQMPIVAGHVREILGLAGRQFQPDPDFRRVLNYARIQRSYCLWGLVPGSISDEASPFNACSHAYLAASRDLLLRMVAEGRDSRAADLALRIDHEMMLSSTALDLCSYSASPYDTATTVRPVWSDVPGHAASLTSLLAIAALLAGAAALFERLTGRGRVPAGTDRA</sequence>
<dbReference type="AlphaFoldDB" id="A0A159YXZ7"/>
<protein>
    <submittedName>
        <fullName evidence="1">Uncharacterized protein</fullName>
    </submittedName>
</protein>
<dbReference type="OrthoDB" id="7875723at2"/>
<evidence type="ECO:0000313" key="1">
    <source>
        <dbReference type="EMBL" id="AMY67312.1"/>
    </source>
</evidence>
<keyword evidence="2" id="KW-1185">Reference proteome</keyword>
<dbReference type="KEGG" id="daa:AKL17_0050"/>
<dbReference type="PATRIC" id="fig|1335048.3.peg.53"/>
<proteinExistence type="predicted"/>
<dbReference type="STRING" id="1335048.AKL17_0050"/>
<organism evidence="1 2">
    <name type="scientific">Frigidibacter mobilis</name>
    <dbReference type="NCBI Taxonomy" id="1335048"/>
    <lineage>
        <taxon>Bacteria</taxon>
        <taxon>Pseudomonadati</taxon>
        <taxon>Pseudomonadota</taxon>
        <taxon>Alphaproteobacteria</taxon>
        <taxon>Rhodobacterales</taxon>
        <taxon>Paracoccaceae</taxon>
        <taxon>Frigidibacter</taxon>
    </lineage>
</organism>
<dbReference type="EMBL" id="CP012661">
    <property type="protein sequence ID" value="AMY67312.1"/>
    <property type="molecule type" value="Genomic_DNA"/>
</dbReference>
<gene>
    <name evidence="1" type="ORF">AKL17_0050</name>
</gene>
<dbReference type="Proteomes" id="UP000076128">
    <property type="component" value="Chromosome"/>
</dbReference>